<proteinExistence type="predicted"/>
<reference evidence="1 2" key="1">
    <citation type="submission" date="2021-04" db="EMBL/GenBank/DDBJ databases">
        <authorList>
            <person name="Bliznina A."/>
        </authorList>
    </citation>
    <scope>NUCLEOTIDE SEQUENCE [LARGE SCALE GENOMIC DNA]</scope>
</reference>
<accession>A0ABN7S317</accession>
<evidence type="ECO:0000313" key="2">
    <source>
        <dbReference type="Proteomes" id="UP001158576"/>
    </source>
</evidence>
<sequence length="194" mass="21603">MRSDGTGVEVDYDEPGSPLDRYLANLDLEFHPAAGTEELSLAQQLHNVQAESPEQTSAAIKEDLSQIEQDLSPIMFAKNLCSKMRRGAAEYLQGLQDNHLIKASKLEYDSRTFLQQQLADFQLDDALEEIGESGCEEPDYRSQIEKDLDDGRRDHLTENHDYCCPSSSSLASILAQQVAKKSAKIEAEEFSCGD</sequence>
<evidence type="ECO:0000313" key="1">
    <source>
        <dbReference type="EMBL" id="CAG5089764.1"/>
    </source>
</evidence>
<name>A0ABN7S317_OIKDI</name>
<organism evidence="1 2">
    <name type="scientific">Oikopleura dioica</name>
    <name type="common">Tunicate</name>
    <dbReference type="NCBI Taxonomy" id="34765"/>
    <lineage>
        <taxon>Eukaryota</taxon>
        <taxon>Metazoa</taxon>
        <taxon>Chordata</taxon>
        <taxon>Tunicata</taxon>
        <taxon>Appendicularia</taxon>
        <taxon>Copelata</taxon>
        <taxon>Oikopleuridae</taxon>
        <taxon>Oikopleura</taxon>
    </lineage>
</organism>
<gene>
    <name evidence="1" type="ORF">OKIOD_LOCUS3899</name>
</gene>
<dbReference type="Proteomes" id="UP001158576">
    <property type="component" value="Chromosome PAR"/>
</dbReference>
<dbReference type="EMBL" id="OU015568">
    <property type="protein sequence ID" value="CAG5089764.1"/>
    <property type="molecule type" value="Genomic_DNA"/>
</dbReference>
<keyword evidence="2" id="KW-1185">Reference proteome</keyword>
<protein>
    <submittedName>
        <fullName evidence="1">Oidioi.mRNA.OKI2018_I69.PAR.g12341.t1.cds</fullName>
    </submittedName>
</protein>